<accession>A0ABP9FZ06</accession>
<reference evidence="2" key="1">
    <citation type="journal article" date="2019" name="Int. J. Syst. Evol. Microbiol.">
        <title>The Global Catalogue of Microorganisms (GCM) 10K type strain sequencing project: providing services to taxonomists for standard genome sequencing and annotation.</title>
        <authorList>
            <consortium name="The Broad Institute Genomics Platform"/>
            <consortium name="The Broad Institute Genome Sequencing Center for Infectious Disease"/>
            <person name="Wu L."/>
            <person name="Ma J."/>
        </authorList>
    </citation>
    <scope>NUCLEOTIDE SEQUENCE [LARGE SCALE GENOMIC DNA]</scope>
    <source>
        <strain evidence="2">JCM 18283</strain>
    </source>
</reference>
<dbReference type="EMBL" id="BAABJI010000002">
    <property type="protein sequence ID" value="GAA4922775.1"/>
    <property type="molecule type" value="Genomic_DNA"/>
</dbReference>
<evidence type="ECO:0000313" key="1">
    <source>
        <dbReference type="EMBL" id="GAA4922775.1"/>
    </source>
</evidence>
<sequence>MKRQSLLFIAAFITICLYNSCKKDDPTNIRNLFTAGPWELASLQVFNYVGTTLDETDTLNTNCDKKQILRFNDDNTCTYSNYDCLDQAPTGNWSLSRDRLYLLSDILVDTAANDTGSTASGSLRPFTNTKIVNLGQYSMVLQTGDFQETNQPNRPRRVVQYSFIRQRNN</sequence>
<protein>
    <recommendedName>
        <fullName evidence="3">Lipocalin-like protein</fullName>
    </recommendedName>
</protein>
<proteinExistence type="predicted"/>
<gene>
    <name evidence="1" type="ORF">GCM10023313_28490</name>
</gene>
<dbReference type="RefSeq" id="WP_345331880.1">
    <property type="nucleotide sequence ID" value="NZ_BAABJI010000002.1"/>
</dbReference>
<organism evidence="1 2">
    <name type="scientific">Mucilaginibacter defluvii</name>
    <dbReference type="NCBI Taxonomy" id="1196019"/>
    <lineage>
        <taxon>Bacteria</taxon>
        <taxon>Pseudomonadati</taxon>
        <taxon>Bacteroidota</taxon>
        <taxon>Sphingobacteriia</taxon>
        <taxon>Sphingobacteriales</taxon>
        <taxon>Sphingobacteriaceae</taxon>
        <taxon>Mucilaginibacter</taxon>
    </lineage>
</organism>
<name>A0ABP9FZ06_9SPHI</name>
<dbReference type="Proteomes" id="UP001501436">
    <property type="component" value="Unassembled WGS sequence"/>
</dbReference>
<comment type="caution">
    <text evidence="1">The sequence shown here is derived from an EMBL/GenBank/DDBJ whole genome shotgun (WGS) entry which is preliminary data.</text>
</comment>
<evidence type="ECO:0000313" key="2">
    <source>
        <dbReference type="Proteomes" id="UP001501436"/>
    </source>
</evidence>
<evidence type="ECO:0008006" key="3">
    <source>
        <dbReference type="Google" id="ProtNLM"/>
    </source>
</evidence>
<keyword evidence="2" id="KW-1185">Reference proteome</keyword>